<keyword evidence="4" id="KW-0630">Potassium</keyword>
<dbReference type="InterPro" id="IPR036291">
    <property type="entry name" value="NAD(P)-bd_dom_sf"/>
</dbReference>
<dbReference type="GO" id="GO:0015079">
    <property type="term" value="F:potassium ion transmembrane transporter activity"/>
    <property type="evidence" value="ECO:0007669"/>
    <property type="project" value="InterPro"/>
</dbReference>
<sequence length="215" mass="23689">MRVRKALIVGINDISVVIARLLVSNGYDVSMIASNENEARLGRGVPAYVYVGDPKNESILRGGGIDESEVVVLSMDDETNLEVARIAKSRGVPTIIALISNKERYLDAFIELGIYAIPIVDAVLSKIAHYLKPSFKQLLYSDDKVQAYYVVISSESPYINQEVRDVARRCGVAIPLIIRGEDIIISNEELRIEAGDKLFIVGASDSVVKCVEKIY</sequence>
<dbReference type="Pfam" id="PF02254">
    <property type="entry name" value="TrkA_N"/>
    <property type="match status" value="1"/>
</dbReference>
<dbReference type="InterPro" id="IPR036721">
    <property type="entry name" value="RCK_C_sf"/>
</dbReference>
<dbReference type="PRINTS" id="PR00335">
    <property type="entry name" value="KUPTAKETRKA"/>
</dbReference>
<dbReference type="InterPro" id="IPR006037">
    <property type="entry name" value="RCK_C"/>
</dbReference>
<organism evidence="9 10">
    <name type="scientific">Vulcanisaeta distributa (strain DSM 14429 / JCM 11212 / NBRC 100878 / IC-017)</name>
    <dbReference type="NCBI Taxonomy" id="572478"/>
    <lineage>
        <taxon>Archaea</taxon>
        <taxon>Thermoproteota</taxon>
        <taxon>Thermoprotei</taxon>
        <taxon>Thermoproteales</taxon>
        <taxon>Thermoproteaceae</taxon>
        <taxon>Vulcanisaeta</taxon>
    </lineage>
</organism>
<evidence type="ECO:0000256" key="4">
    <source>
        <dbReference type="ARBA" id="ARBA00022958"/>
    </source>
</evidence>
<reference evidence="10" key="2">
    <citation type="journal article" date="2010" name="Stand. Genomic Sci.">
        <title>Complete genome sequence of Vulcanisaeta distributa type strain (IC-017T).</title>
        <authorList>
            <person name="Mavromatis K."/>
            <person name="Sikorski J."/>
            <person name="Pabst E."/>
            <person name="Teshima H."/>
            <person name="Lapidus A."/>
            <person name="Lucas S."/>
            <person name="Nolan M."/>
            <person name="Glavina Del Rio T."/>
            <person name="Cheng J."/>
            <person name="Bruce D."/>
            <person name="Goodwin L."/>
            <person name="Pitluck S."/>
            <person name="Liolios K."/>
            <person name="Ivanova N."/>
            <person name="Mikhailova N."/>
            <person name="Pati A."/>
            <person name="Chen A."/>
            <person name="Palaniappan K."/>
            <person name="Land M."/>
            <person name="Hauser L."/>
            <person name="Chang Y."/>
            <person name="Jeffries C."/>
            <person name="Rohde M."/>
            <person name="Spring S."/>
            <person name="Goker M."/>
            <person name="Wirth R."/>
            <person name="Woyke T."/>
            <person name="Bristow J."/>
            <person name="Eisen J."/>
            <person name="Markowitz V."/>
            <person name="Hugenholtz P."/>
            <person name="Klenk H."/>
            <person name="Kyrpides N."/>
        </authorList>
    </citation>
    <scope>NUCLEOTIDE SEQUENCE [LARGE SCALE GENOMIC DNA]</scope>
    <source>
        <strain evidence="10">DSM 14429 / JCM 11212 / NBRC 100878 / IC-017</strain>
    </source>
</reference>
<evidence type="ECO:0000259" key="8">
    <source>
        <dbReference type="PROSITE" id="PS51202"/>
    </source>
</evidence>
<feature type="domain" description="RCK N-terminal" evidence="7">
    <location>
        <begin position="3"/>
        <end position="124"/>
    </location>
</feature>
<dbReference type="InterPro" id="IPR003148">
    <property type="entry name" value="RCK_N"/>
</dbReference>
<dbReference type="eggNOG" id="arCOG01957">
    <property type="taxonomic scope" value="Archaea"/>
</dbReference>
<dbReference type="GO" id="GO:0005886">
    <property type="term" value="C:plasma membrane"/>
    <property type="evidence" value="ECO:0007669"/>
    <property type="project" value="InterPro"/>
</dbReference>
<evidence type="ECO:0000313" key="10">
    <source>
        <dbReference type="Proteomes" id="UP000006681"/>
    </source>
</evidence>
<dbReference type="SUPFAM" id="SSF51735">
    <property type="entry name" value="NAD(P)-binding Rossmann-fold domains"/>
    <property type="match status" value="1"/>
</dbReference>
<keyword evidence="2" id="KW-0813">Transport</keyword>
<proteinExistence type="predicted"/>
<dbReference type="SUPFAM" id="SSF116726">
    <property type="entry name" value="TrkA C-terminal domain-like"/>
    <property type="match status" value="1"/>
</dbReference>
<reference evidence="9 10" key="1">
    <citation type="journal article" date="2010" name="Stand. Genomic Sci.">
        <title>Complete genome sequence of Vulcanisaeta distributa type strain (IC-017).</title>
        <authorList>
            <person name="Mavromatis K."/>
            <person name="Sikorski J."/>
            <person name="Pabst E."/>
            <person name="Teshima H."/>
            <person name="Lapidus A."/>
            <person name="Lucas S."/>
            <person name="Nolan M."/>
            <person name="Glavina Del Rio T."/>
            <person name="Cheng J.F."/>
            <person name="Bruce D."/>
            <person name="Goodwin L."/>
            <person name="Pitluck S."/>
            <person name="Liolios K."/>
            <person name="Ivanova N."/>
            <person name="Mikhailova N."/>
            <person name="Pati A."/>
            <person name="Chen A."/>
            <person name="Palaniappan K."/>
            <person name="Land M."/>
            <person name="Hauser L."/>
            <person name="Chang Y.J."/>
            <person name="Jeffries C.D."/>
            <person name="Rohde M."/>
            <person name="Spring S."/>
            <person name="Goker M."/>
            <person name="Wirth R."/>
            <person name="Woyke T."/>
            <person name="Bristow J."/>
            <person name="Eisen J.A."/>
            <person name="Markowitz V."/>
            <person name="Hugenholtz P."/>
            <person name="Klenk H.P."/>
            <person name="Kyrpides N.C."/>
        </authorList>
    </citation>
    <scope>NUCLEOTIDE SEQUENCE [LARGE SCALE GENOMIC DNA]</scope>
    <source>
        <strain evidence="10">DSM 14429 / JCM 11212 / NBRC 100878 / IC-017</strain>
    </source>
</reference>
<name>E1QQ13_VULDI</name>
<dbReference type="Pfam" id="PF02080">
    <property type="entry name" value="TrkA_C"/>
    <property type="match status" value="1"/>
</dbReference>
<evidence type="ECO:0000259" key="7">
    <source>
        <dbReference type="PROSITE" id="PS51201"/>
    </source>
</evidence>
<gene>
    <name evidence="9" type="ordered locus">Vdis_0995</name>
</gene>
<protein>
    <submittedName>
        <fullName evidence="9">TrkA-N domain protein</fullName>
    </submittedName>
</protein>
<keyword evidence="10" id="KW-1185">Reference proteome</keyword>
<dbReference type="Gene3D" id="3.40.50.720">
    <property type="entry name" value="NAD(P)-binding Rossmann-like Domain"/>
    <property type="match status" value="1"/>
</dbReference>
<keyword evidence="5" id="KW-0520">NAD</keyword>
<dbReference type="HOGENOM" id="CLU_1280860_0_0_2"/>
<keyword evidence="3" id="KW-0633">Potassium transport</keyword>
<dbReference type="KEGG" id="vdi:Vdis_0995"/>
<accession>E1QQ13</accession>
<dbReference type="PROSITE" id="PS51201">
    <property type="entry name" value="RCK_N"/>
    <property type="match status" value="1"/>
</dbReference>
<dbReference type="Gene3D" id="3.30.70.1450">
    <property type="entry name" value="Regulator of K+ conductance, C-terminal domain"/>
    <property type="match status" value="1"/>
</dbReference>
<evidence type="ECO:0000256" key="6">
    <source>
        <dbReference type="ARBA" id="ARBA00023065"/>
    </source>
</evidence>
<keyword evidence="6" id="KW-0406">Ion transport</keyword>
<evidence type="ECO:0000256" key="2">
    <source>
        <dbReference type="ARBA" id="ARBA00022448"/>
    </source>
</evidence>
<comment type="function">
    <text evidence="1">Part of a potassium transport system.</text>
</comment>
<dbReference type="InterPro" id="IPR050721">
    <property type="entry name" value="Trk_Ktr_HKT_K-transport"/>
</dbReference>
<dbReference type="InterPro" id="IPR006036">
    <property type="entry name" value="K_uptake_TrkA"/>
</dbReference>
<dbReference type="PANTHER" id="PTHR43833">
    <property type="entry name" value="POTASSIUM CHANNEL PROTEIN 2-RELATED-RELATED"/>
    <property type="match status" value="1"/>
</dbReference>
<dbReference type="Proteomes" id="UP000006681">
    <property type="component" value="Chromosome"/>
</dbReference>
<dbReference type="AlphaFoldDB" id="E1QQ13"/>
<evidence type="ECO:0000313" key="9">
    <source>
        <dbReference type="EMBL" id="ADN50385.1"/>
    </source>
</evidence>
<evidence type="ECO:0000256" key="3">
    <source>
        <dbReference type="ARBA" id="ARBA00022538"/>
    </source>
</evidence>
<feature type="domain" description="RCK C-terminal" evidence="8">
    <location>
        <begin position="135"/>
        <end position="215"/>
    </location>
</feature>
<dbReference type="PROSITE" id="PS51202">
    <property type="entry name" value="RCK_C"/>
    <property type="match status" value="1"/>
</dbReference>
<evidence type="ECO:0000256" key="1">
    <source>
        <dbReference type="ARBA" id="ARBA00003660"/>
    </source>
</evidence>
<dbReference type="PANTHER" id="PTHR43833:SF5">
    <property type="entry name" value="TRK SYSTEM POTASSIUM UPTAKE PROTEIN TRKA"/>
    <property type="match status" value="1"/>
</dbReference>
<evidence type="ECO:0000256" key="5">
    <source>
        <dbReference type="ARBA" id="ARBA00023027"/>
    </source>
</evidence>
<dbReference type="EMBL" id="CP002100">
    <property type="protein sequence ID" value="ADN50385.1"/>
    <property type="molecule type" value="Genomic_DNA"/>
</dbReference>
<dbReference type="STRING" id="572478.Vdis_0995"/>